<keyword evidence="9 15" id="KW-0067">ATP-binding</keyword>
<dbReference type="SUPFAM" id="SSF89028">
    <property type="entry name" value="Cobalamin adenosyltransferase-like"/>
    <property type="match status" value="1"/>
</dbReference>
<dbReference type="Pfam" id="PF01923">
    <property type="entry name" value="Cob_adeno_trans"/>
    <property type="match status" value="1"/>
</dbReference>
<feature type="domain" description="Cobalamin adenosyltransferase-like" evidence="16">
    <location>
        <begin position="3"/>
        <end position="168"/>
    </location>
</feature>
<evidence type="ECO:0000313" key="17">
    <source>
        <dbReference type="EMBL" id="RSU16478.1"/>
    </source>
</evidence>
<evidence type="ECO:0000256" key="12">
    <source>
        <dbReference type="ARBA" id="ARBA00033354"/>
    </source>
</evidence>
<dbReference type="GO" id="GO:0005524">
    <property type="term" value="F:ATP binding"/>
    <property type="evidence" value="ECO:0007669"/>
    <property type="project" value="UniProtKB-UniRule"/>
</dbReference>
<evidence type="ECO:0000256" key="2">
    <source>
        <dbReference type="ARBA" id="ARBA00007487"/>
    </source>
</evidence>
<evidence type="ECO:0000256" key="10">
    <source>
        <dbReference type="ARBA" id="ARBA00031529"/>
    </source>
</evidence>
<evidence type="ECO:0000256" key="6">
    <source>
        <dbReference type="ARBA" id="ARBA00022573"/>
    </source>
</evidence>
<comment type="catalytic activity">
    <reaction evidence="14 15">
        <text>2 cob(II)alamin + reduced [electron-transfer flavoprotein] + 2 ATP = 2 adenosylcob(III)alamin + 2 triphosphate + oxidized [electron-transfer flavoprotein] + 3 H(+)</text>
        <dbReference type="Rhea" id="RHEA:28671"/>
        <dbReference type="Rhea" id="RHEA-COMP:10685"/>
        <dbReference type="Rhea" id="RHEA-COMP:10686"/>
        <dbReference type="ChEBI" id="CHEBI:15378"/>
        <dbReference type="ChEBI" id="CHEBI:16304"/>
        <dbReference type="ChEBI" id="CHEBI:18036"/>
        <dbReference type="ChEBI" id="CHEBI:18408"/>
        <dbReference type="ChEBI" id="CHEBI:30616"/>
        <dbReference type="ChEBI" id="CHEBI:57692"/>
        <dbReference type="ChEBI" id="CHEBI:58307"/>
        <dbReference type="EC" id="2.5.1.17"/>
    </reaction>
</comment>
<dbReference type="GeneID" id="95580425"/>
<comment type="caution">
    <text evidence="17">The sequence shown here is derived from an EMBL/GenBank/DDBJ whole genome shotgun (WGS) entry which is preliminary data.</text>
</comment>
<dbReference type="FunFam" id="1.20.1200.10:FF:000001">
    <property type="entry name" value="Cob(I)yrinic acid a,c-diamide adenosyltransferase"/>
    <property type="match status" value="1"/>
</dbReference>
<evidence type="ECO:0000259" key="16">
    <source>
        <dbReference type="Pfam" id="PF01923"/>
    </source>
</evidence>
<name>A0A430B885_9ENTE</name>
<evidence type="ECO:0000313" key="18">
    <source>
        <dbReference type="Proteomes" id="UP000288028"/>
    </source>
</evidence>
<dbReference type="OrthoDB" id="9778896at2"/>
<dbReference type="GO" id="GO:0008817">
    <property type="term" value="F:corrinoid adenosyltransferase activity"/>
    <property type="evidence" value="ECO:0007669"/>
    <property type="project" value="UniProtKB-UniRule"/>
</dbReference>
<evidence type="ECO:0000256" key="8">
    <source>
        <dbReference type="ARBA" id="ARBA00022741"/>
    </source>
</evidence>
<dbReference type="RefSeq" id="WP_126791710.1">
    <property type="nucleotide sequence ID" value="NZ_CP060720.1"/>
</dbReference>
<dbReference type="PANTHER" id="PTHR12213:SF0">
    <property type="entry name" value="CORRINOID ADENOSYLTRANSFERASE MMAB"/>
    <property type="match status" value="1"/>
</dbReference>
<keyword evidence="8 15" id="KW-0547">Nucleotide-binding</keyword>
<comment type="similarity">
    <text evidence="2 15">Belongs to the Cob(I)alamin adenosyltransferase family.</text>
</comment>
<evidence type="ECO:0000256" key="3">
    <source>
        <dbReference type="ARBA" id="ARBA00011233"/>
    </source>
</evidence>
<organism evidence="17 18">
    <name type="scientific">Vagococcus carniphilus</name>
    <dbReference type="NCBI Taxonomy" id="218144"/>
    <lineage>
        <taxon>Bacteria</taxon>
        <taxon>Bacillati</taxon>
        <taxon>Bacillota</taxon>
        <taxon>Bacilli</taxon>
        <taxon>Lactobacillales</taxon>
        <taxon>Enterococcaceae</taxon>
        <taxon>Vagococcus</taxon>
    </lineage>
</organism>
<comment type="subunit">
    <text evidence="3">Homotrimer.</text>
</comment>
<dbReference type="InterPro" id="IPR036451">
    <property type="entry name" value="CblAdoTrfase-like_sf"/>
</dbReference>
<sequence length="188" mass="21477">MKVYTKGGDKGKTSLIGGKRVNKGNLRVEAYGTTDEINAQVGLSICEVRELKNSEELVAELIEVQNYLFDCGTDLANVSDEMPFMINKDHIAWLEERIDKYTEELPKIERFILPGGNKASCSLHVARTVTRRAERVCATLIKEEEEISTHAFKFLNRLSDYFFVVARLANVLGEEEEHFYERSQIVFH</sequence>
<dbReference type="EMBL" id="NGKB01000002">
    <property type="protein sequence ID" value="RSU16478.1"/>
    <property type="molecule type" value="Genomic_DNA"/>
</dbReference>
<keyword evidence="6 15" id="KW-0169">Cobalamin biosynthesis</keyword>
<evidence type="ECO:0000256" key="9">
    <source>
        <dbReference type="ARBA" id="ARBA00022840"/>
    </source>
</evidence>
<evidence type="ECO:0000256" key="5">
    <source>
        <dbReference type="ARBA" id="ARBA00020963"/>
    </source>
</evidence>
<dbReference type="EC" id="2.5.1.17" evidence="4 15"/>
<dbReference type="InterPro" id="IPR029499">
    <property type="entry name" value="PduO-typ"/>
</dbReference>
<comment type="pathway">
    <text evidence="1 15">Cofactor biosynthesis; adenosylcobalamin biosynthesis; adenosylcobalamin from cob(II)yrinate a,c-diamide: step 2/7.</text>
</comment>
<reference evidence="17 18" key="1">
    <citation type="submission" date="2017-05" db="EMBL/GenBank/DDBJ databases">
        <title>Vagococcus spp. assemblies.</title>
        <authorList>
            <person name="Gulvik C.A."/>
        </authorList>
    </citation>
    <scope>NUCLEOTIDE SEQUENCE [LARGE SCALE GENOMIC DNA]</scope>
    <source>
        <strain evidence="17 18">SS1714</strain>
    </source>
</reference>
<dbReference type="InterPro" id="IPR016030">
    <property type="entry name" value="CblAdoTrfase-like"/>
</dbReference>
<dbReference type="GO" id="GO:0009236">
    <property type="term" value="P:cobalamin biosynthetic process"/>
    <property type="evidence" value="ECO:0007669"/>
    <property type="project" value="UniProtKB-UniRule"/>
</dbReference>
<dbReference type="NCBIfam" id="TIGR00636">
    <property type="entry name" value="PduO_Nterm"/>
    <property type="match status" value="1"/>
</dbReference>
<evidence type="ECO:0000256" key="4">
    <source>
        <dbReference type="ARBA" id="ARBA00012454"/>
    </source>
</evidence>
<keyword evidence="7 15" id="KW-0808">Transferase</keyword>
<protein>
    <recommendedName>
        <fullName evidence="5 15">Corrinoid adenosyltransferase</fullName>
        <ecNumber evidence="4 15">2.5.1.17</ecNumber>
    </recommendedName>
    <alternativeName>
        <fullName evidence="10 15">Cob(II)alamin adenosyltransferase</fullName>
    </alternativeName>
    <alternativeName>
        <fullName evidence="12 15">Cob(II)yrinic acid a,c-diamide adenosyltransferase</fullName>
    </alternativeName>
    <alternativeName>
        <fullName evidence="11 15">Cobinamide/cobalamin adenosyltransferase</fullName>
    </alternativeName>
</protein>
<evidence type="ECO:0000256" key="1">
    <source>
        <dbReference type="ARBA" id="ARBA00005121"/>
    </source>
</evidence>
<dbReference type="PANTHER" id="PTHR12213">
    <property type="entry name" value="CORRINOID ADENOSYLTRANSFERASE"/>
    <property type="match status" value="1"/>
</dbReference>
<dbReference type="Gene3D" id="1.20.1200.10">
    <property type="entry name" value="Cobalamin adenosyltransferase-like"/>
    <property type="match status" value="1"/>
</dbReference>
<comment type="catalytic activity">
    <reaction evidence="13 15">
        <text>2 cob(II)yrinate a,c diamide + reduced [electron-transfer flavoprotein] + 2 ATP = 2 adenosylcob(III)yrinate a,c-diamide + 2 triphosphate + oxidized [electron-transfer flavoprotein] + 3 H(+)</text>
        <dbReference type="Rhea" id="RHEA:11528"/>
        <dbReference type="Rhea" id="RHEA-COMP:10685"/>
        <dbReference type="Rhea" id="RHEA-COMP:10686"/>
        <dbReference type="ChEBI" id="CHEBI:15378"/>
        <dbReference type="ChEBI" id="CHEBI:18036"/>
        <dbReference type="ChEBI" id="CHEBI:30616"/>
        <dbReference type="ChEBI" id="CHEBI:57692"/>
        <dbReference type="ChEBI" id="CHEBI:58307"/>
        <dbReference type="ChEBI" id="CHEBI:58503"/>
        <dbReference type="ChEBI" id="CHEBI:58537"/>
        <dbReference type="EC" id="2.5.1.17"/>
    </reaction>
</comment>
<dbReference type="AlphaFoldDB" id="A0A430B885"/>
<dbReference type="Proteomes" id="UP000288028">
    <property type="component" value="Unassembled WGS sequence"/>
</dbReference>
<accession>A0A430B885</accession>
<evidence type="ECO:0000256" key="11">
    <source>
        <dbReference type="ARBA" id="ARBA00033334"/>
    </source>
</evidence>
<gene>
    <name evidence="17" type="ORF">CBF28_02815</name>
</gene>
<proteinExistence type="inferred from homology"/>
<evidence type="ECO:0000256" key="15">
    <source>
        <dbReference type="RuleBase" id="RU366026"/>
    </source>
</evidence>
<evidence type="ECO:0000256" key="7">
    <source>
        <dbReference type="ARBA" id="ARBA00022679"/>
    </source>
</evidence>
<keyword evidence="18" id="KW-1185">Reference proteome</keyword>
<evidence type="ECO:0000256" key="13">
    <source>
        <dbReference type="ARBA" id="ARBA00048555"/>
    </source>
</evidence>
<evidence type="ECO:0000256" key="14">
    <source>
        <dbReference type="ARBA" id="ARBA00048692"/>
    </source>
</evidence>
<dbReference type="UniPathway" id="UPA00148">
    <property type="reaction ID" value="UER00233"/>
</dbReference>